<evidence type="ECO:0000313" key="2">
    <source>
        <dbReference type="EMBL" id="KRM73739.1"/>
    </source>
</evidence>
<gene>
    <name evidence="2" type="ORF">FC48_GL001015</name>
</gene>
<dbReference type="PATRIC" id="fig|1423772.3.peg.1090"/>
<reference evidence="2 3" key="1">
    <citation type="journal article" date="2015" name="Genome Announc.">
        <title>Expanding the biotechnology potential of lactobacilli through comparative genomics of 213 strains and associated genera.</title>
        <authorList>
            <person name="Sun Z."/>
            <person name="Harris H.M."/>
            <person name="McCann A."/>
            <person name="Guo C."/>
            <person name="Argimon S."/>
            <person name="Zhang W."/>
            <person name="Yang X."/>
            <person name="Jeffery I.B."/>
            <person name="Cooney J.C."/>
            <person name="Kagawa T.F."/>
            <person name="Liu W."/>
            <person name="Song Y."/>
            <person name="Salvetti E."/>
            <person name="Wrobel A."/>
            <person name="Rasinkangas P."/>
            <person name="Parkhill J."/>
            <person name="Rea M.C."/>
            <person name="O'Sullivan O."/>
            <person name="Ritari J."/>
            <person name="Douillard F.P."/>
            <person name="Paul Ross R."/>
            <person name="Yang R."/>
            <person name="Briner A.E."/>
            <person name="Felis G.E."/>
            <person name="de Vos W.M."/>
            <person name="Barrangou R."/>
            <person name="Klaenhammer T.R."/>
            <person name="Caufield P.W."/>
            <person name="Cui Y."/>
            <person name="Zhang H."/>
            <person name="O'Toole P.W."/>
        </authorList>
    </citation>
    <scope>NUCLEOTIDE SEQUENCE [LARGE SCALE GENOMIC DNA]</scope>
    <source>
        <strain evidence="2 3">DSM 20452</strain>
    </source>
</reference>
<protein>
    <submittedName>
        <fullName evidence="2">Uncharacterized protein</fullName>
    </submittedName>
</protein>
<dbReference type="EMBL" id="AYYN01000140">
    <property type="protein sequence ID" value="KRM73739.1"/>
    <property type="molecule type" value="Genomic_DNA"/>
</dbReference>
<feature type="region of interest" description="Disordered" evidence="1">
    <location>
        <begin position="1"/>
        <end position="22"/>
    </location>
</feature>
<name>A0A0R2BB09_9LACO</name>
<sequence>MEKKTSKAQARARDKWNEKNKAKKKVYSYRSYTRKFIKEMATIDDIQEIKQLLAEREKELQQ</sequence>
<comment type="caution">
    <text evidence="2">The sequence shown here is derived from an EMBL/GenBank/DDBJ whole genome shotgun (WGS) entry which is preliminary data.</text>
</comment>
<proteinExistence type="predicted"/>
<dbReference type="AlphaFoldDB" id="A0A0R2BB09"/>
<organism evidence="2 3">
    <name type="scientific">Ligilactobacillus murinus DSM 20452 = NBRC 14221</name>
    <dbReference type="NCBI Taxonomy" id="1423772"/>
    <lineage>
        <taxon>Bacteria</taxon>
        <taxon>Bacillati</taxon>
        <taxon>Bacillota</taxon>
        <taxon>Bacilli</taxon>
        <taxon>Lactobacillales</taxon>
        <taxon>Lactobacillaceae</taxon>
        <taxon>Ligilactobacillus</taxon>
    </lineage>
</organism>
<dbReference type="Proteomes" id="UP000051612">
    <property type="component" value="Unassembled WGS sequence"/>
</dbReference>
<feature type="compositionally biased region" description="Basic and acidic residues" evidence="1">
    <location>
        <begin position="1"/>
        <end position="20"/>
    </location>
</feature>
<evidence type="ECO:0000313" key="3">
    <source>
        <dbReference type="Proteomes" id="UP000051612"/>
    </source>
</evidence>
<evidence type="ECO:0000256" key="1">
    <source>
        <dbReference type="SAM" id="MobiDB-lite"/>
    </source>
</evidence>
<accession>A0A0R2BB09</accession>
<dbReference type="RefSeq" id="WP_056959652.1">
    <property type="nucleotide sequence ID" value="NZ_AYYN01000140.1"/>
</dbReference>